<dbReference type="Pfam" id="PF02809">
    <property type="entry name" value="UIM"/>
    <property type="match status" value="2"/>
</dbReference>
<dbReference type="PROSITE" id="PS50330">
    <property type="entry name" value="UIM"/>
    <property type="match status" value="1"/>
</dbReference>
<dbReference type="Proteomes" id="UP000467840">
    <property type="component" value="Chromosome 15"/>
</dbReference>
<feature type="region of interest" description="Disordered" evidence="2">
    <location>
        <begin position="350"/>
        <end position="371"/>
    </location>
</feature>
<protein>
    <recommendedName>
        <fullName evidence="3">UBX domain-containing protein</fullName>
    </recommendedName>
</protein>
<evidence type="ECO:0000313" key="5">
    <source>
        <dbReference type="Proteomes" id="UP000467840"/>
    </source>
</evidence>
<dbReference type="SUPFAM" id="SSF46934">
    <property type="entry name" value="UBA-like"/>
    <property type="match status" value="1"/>
</dbReference>
<dbReference type="GO" id="GO:0043130">
    <property type="term" value="F:ubiquitin binding"/>
    <property type="evidence" value="ECO:0007669"/>
    <property type="project" value="TreeGrafter"/>
</dbReference>
<keyword evidence="5" id="KW-1185">Reference proteome</keyword>
<proteinExistence type="predicted"/>
<dbReference type="EMBL" id="JAAGAX010000005">
    <property type="protein sequence ID" value="KAF2315346.1"/>
    <property type="molecule type" value="Genomic_DNA"/>
</dbReference>
<feature type="region of interest" description="Disordered" evidence="2">
    <location>
        <begin position="289"/>
        <end position="323"/>
    </location>
</feature>
<keyword evidence="1" id="KW-0833">Ubl conjugation pathway</keyword>
<accession>A0A6A6MSS8</accession>
<dbReference type="Gene3D" id="1.10.8.10">
    <property type="entry name" value="DNA helicase RuvA subunit, C-terminal domain"/>
    <property type="match status" value="1"/>
</dbReference>
<name>A0A6A6MSS8_HEVBR</name>
<dbReference type="SUPFAM" id="SSF54236">
    <property type="entry name" value="Ubiquitin-like"/>
    <property type="match status" value="1"/>
</dbReference>
<dbReference type="SMART" id="SM00726">
    <property type="entry name" value="UIM"/>
    <property type="match status" value="2"/>
</dbReference>
<dbReference type="InterPro" id="IPR050730">
    <property type="entry name" value="UBX_domain-protein"/>
</dbReference>
<organism evidence="4 5">
    <name type="scientific">Hevea brasiliensis</name>
    <name type="common">Para rubber tree</name>
    <name type="synonym">Siphonia brasiliensis</name>
    <dbReference type="NCBI Taxonomy" id="3981"/>
    <lineage>
        <taxon>Eukaryota</taxon>
        <taxon>Viridiplantae</taxon>
        <taxon>Streptophyta</taxon>
        <taxon>Embryophyta</taxon>
        <taxon>Tracheophyta</taxon>
        <taxon>Spermatophyta</taxon>
        <taxon>Magnoliopsida</taxon>
        <taxon>eudicotyledons</taxon>
        <taxon>Gunneridae</taxon>
        <taxon>Pentapetalae</taxon>
        <taxon>rosids</taxon>
        <taxon>fabids</taxon>
        <taxon>Malpighiales</taxon>
        <taxon>Euphorbiaceae</taxon>
        <taxon>Crotonoideae</taxon>
        <taxon>Micrandreae</taxon>
        <taxon>Hevea</taxon>
    </lineage>
</organism>
<dbReference type="PANTHER" id="PTHR23322:SF55">
    <property type="entry name" value="PLANT UBX DOMAIN-CONTAINING PROTEIN 9"/>
    <property type="match status" value="1"/>
</dbReference>
<evidence type="ECO:0000256" key="2">
    <source>
        <dbReference type="SAM" id="MobiDB-lite"/>
    </source>
</evidence>
<dbReference type="Pfam" id="PF14555">
    <property type="entry name" value="UBA_4"/>
    <property type="match status" value="1"/>
</dbReference>
<evidence type="ECO:0000313" key="4">
    <source>
        <dbReference type="EMBL" id="KAF2315346.1"/>
    </source>
</evidence>
<gene>
    <name evidence="4" type="ORF">GH714_038889</name>
</gene>
<dbReference type="PROSITE" id="PS50033">
    <property type="entry name" value="UBX"/>
    <property type="match status" value="1"/>
</dbReference>
<evidence type="ECO:0000256" key="1">
    <source>
        <dbReference type="ARBA" id="ARBA00022786"/>
    </source>
</evidence>
<dbReference type="CDD" id="cd01767">
    <property type="entry name" value="UBX"/>
    <property type="match status" value="1"/>
</dbReference>
<feature type="region of interest" description="Disordered" evidence="2">
    <location>
        <begin position="135"/>
        <end position="163"/>
    </location>
</feature>
<dbReference type="InterPro" id="IPR003903">
    <property type="entry name" value="UIM_dom"/>
</dbReference>
<dbReference type="AlphaFoldDB" id="A0A6A6MSS8"/>
<dbReference type="Gene3D" id="3.10.20.90">
    <property type="entry name" value="Phosphatidylinositol 3-kinase Catalytic Subunit, Chain A, domain 1"/>
    <property type="match status" value="1"/>
</dbReference>
<dbReference type="InterPro" id="IPR029071">
    <property type="entry name" value="Ubiquitin-like_domsf"/>
</dbReference>
<feature type="region of interest" description="Disordered" evidence="2">
    <location>
        <begin position="228"/>
        <end position="251"/>
    </location>
</feature>
<evidence type="ECO:0000259" key="3">
    <source>
        <dbReference type="PROSITE" id="PS50033"/>
    </source>
</evidence>
<feature type="domain" description="UBX" evidence="3">
    <location>
        <begin position="395"/>
        <end position="480"/>
    </location>
</feature>
<dbReference type="InterPro" id="IPR009060">
    <property type="entry name" value="UBA-like_sf"/>
</dbReference>
<sequence>MARPTQDAIDNFMRITGASHSHAVRKLEEYGGNLDEAVNAHFNEVERHITNPASSVSPQSNYVDTSNQMQTGSRGILPFLSAARSFKPSLLLDPNYRRSLLNQFGASVFTSNEPLHSRMGEFNNGSEPPYHYGARPQFGDEDRTSSTHGHQFHGNVSRDQEAHLHGDDVEEQMIQFAIEASKQEDSSGTLQRQRHPEDDELARAISLSLKTAEYEKAIRGQTAEDQKQLVVNNSTGRAEKTNDGKRQLKSGCSSFQGRVEDLQEQSLWGGISSRELDEAMLLEAAMFGENSEGTSSQPTPHPHTAADKGKGIHPQQVPRQPSESLINRQLIREQQDDEYLASLLADREKETSAFKEPETYLKEGQSQKKTIDRELESERLIAAKEASLPQEPAVDDTNAVTLLVRMPDGSRRGRRFLKSDKLQHLFDFIDLGRTVKPGTYRVVRFILEQLRPYPRRTFYTGDCSLRLNELGLTNKQEALFLELI</sequence>
<dbReference type="PANTHER" id="PTHR23322">
    <property type="entry name" value="FAS-ASSOCIATED PROTEIN"/>
    <property type="match status" value="1"/>
</dbReference>
<dbReference type="Pfam" id="PF00789">
    <property type="entry name" value="UBX"/>
    <property type="match status" value="1"/>
</dbReference>
<dbReference type="InterPro" id="IPR001012">
    <property type="entry name" value="UBX_dom"/>
</dbReference>
<dbReference type="SMART" id="SM00166">
    <property type="entry name" value="UBX"/>
    <property type="match status" value="1"/>
</dbReference>
<feature type="compositionally biased region" description="Basic and acidic residues" evidence="2">
    <location>
        <begin position="237"/>
        <end position="246"/>
    </location>
</feature>
<reference evidence="4 5" key="1">
    <citation type="journal article" date="2020" name="Mol. Plant">
        <title>The Chromosome-Based Rubber Tree Genome Provides New Insights into Spurge Genome Evolution and Rubber Biosynthesis.</title>
        <authorList>
            <person name="Liu J."/>
            <person name="Shi C."/>
            <person name="Shi C.C."/>
            <person name="Li W."/>
            <person name="Zhang Q.J."/>
            <person name="Zhang Y."/>
            <person name="Li K."/>
            <person name="Lu H.F."/>
            <person name="Shi C."/>
            <person name="Zhu S.T."/>
            <person name="Xiao Z.Y."/>
            <person name="Nan H."/>
            <person name="Yue Y."/>
            <person name="Zhu X.G."/>
            <person name="Wu Y."/>
            <person name="Hong X.N."/>
            <person name="Fan G.Y."/>
            <person name="Tong Y."/>
            <person name="Zhang D."/>
            <person name="Mao C.L."/>
            <person name="Liu Y.L."/>
            <person name="Hao S.J."/>
            <person name="Liu W.Q."/>
            <person name="Lv M.Q."/>
            <person name="Zhang H.B."/>
            <person name="Liu Y."/>
            <person name="Hu-Tang G.R."/>
            <person name="Wang J.P."/>
            <person name="Wang J.H."/>
            <person name="Sun Y.H."/>
            <person name="Ni S.B."/>
            <person name="Chen W.B."/>
            <person name="Zhang X.C."/>
            <person name="Jiao Y.N."/>
            <person name="Eichler E.E."/>
            <person name="Li G.H."/>
            <person name="Liu X."/>
            <person name="Gao L.Z."/>
        </authorList>
    </citation>
    <scope>NUCLEOTIDE SEQUENCE [LARGE SCALE GENOMIC DNA]</scope>
    <source>
        <strain evidence="5">cv. GT1</strain>
        <tissue evidence="4">Leaf</tissue>
    </source>
</reference>
<comment type="caution">
    <text evidence="4">The sequence shown here is derived from an EMBL/GenBank/DDBJ whole genome shotgun (WGS) entry which is preliminary data.</text>
</comment>
<dbReference type="CDD" id="cd14351">
    <property type="entry name" value="UBA_Ubx1_like"/>
    <property type="match status" value="1"/>
</dbReference>